<name>A0ABV5VZJ0_9BACL</name>
<evidence type="ECO:0000259" key="3">
    <source>
        <dbReference type="SMART" id="SM00646"/>
    </source>
</evidence>
<dbReference type="InterPro" id="IPR002508">
    <property type="entry name" value="MurNAc-LAA_cat"/>
</dbReference>
<dbReference type="PANTHER" id="PTHR30404">
    <property type="entry name" value="N-ACETYLMURAMOYL-L-ALANINE AMIDASE"/>
    <property type="match status" value="1"/>
</dbReference>
<dbReference type="CDD" id="cd02696">
    <property type="entry name" value="MurNAc-LAA"/>
    <property type="match status" value="1"/>
</dbReference>
<protein>
    <submittedName>
        <fullName evidence="4">N-acetylmuramoyl-L-alanine amidase</fullName>
        <ecNumber evidence="4">3.5.1.28</ecNumber>
    </submittedName>
</protein>
<dbReference type="SMART" id="SM00646">
    <property type="entry name" value="Ami_3"/>
    <property type="match status" value="1"/>
</dbReference>
<dbReference type="SUPFAM" id="SSF53187">
    <property type="entry name" value="Zn-dependent exopeptidases"/>
    <property type="match status" value="1"/>
</dbReference>
<evidence type="ECO:0000256" key="2">
    <source>
        <dbReference type="SAM" id="MobiDB-lite"/>
    </source>
</evidence>
<dbReference type="PANTHER" id="PTHR30404:SF0">
    <property type="entry name" value="N-ACETYLMURAMOYL-L-ALANINE AMIDASE AMIC"/>
    <property type="match status" value="1"/>
</dbReference>
<dbReference type="Gene3D" id="3.40.630.40">
    <property type="entry name" value="Zn-dependent exopeptidases"/>
    <property type="match status" value="1"/>
</dbReference>
<reference evidence="4 5" key="1">
    <citation type="submission" date="2024-09" db="EMBL/GenBank/DDBJ databases">
        <authorList>
            <person name="Sun Q."/>
            <person name="Mori K."/>
        </authorList>
    </citation>
    <scope>NUCLEOTIDE SEQUENCE [LARGE SCALE GENOMIC DNA]</scope>
    <source>
        <strain evidence="4 5">JCM 12520</strain>
    </source>
</reference>
<keyword evidence="5" id="KW-1185">Reference proteome</keyword>
<accession>A0ABV5VZJ0</accession>
<feature type="region of interest" description="Disordered" evidence="2">
    <location>
        <begin position="76"/>
        <end position="100"/>
    </location>
</feature>
<comment type="caution">
    <text evidence="4">The sequence shown here is derived from an EMBL/GenBank/DDBJ whole genome shotgun (WGS) entry which is preliminary data.</text>
</comment>
<evidence type="ECO:0000313" key="5">
    <source>
        <dbReference type="Proteomes" id="UP001589619"/>
    </source>
</evidence>
<organism evidence="4 5">
    <name type="scientific">Paenibacillus hodogayensis</name>
    <dbReference type="NCBI Taxonomy" id="279208"/>
    <lineage>
        <taxon>Bacteria</taxon>
        <taxon>Bacillati</taxon>
        <taxon>Bacillota</taxon>
        <taxon>Bacilli</taxon>
        <taxon>Bacillales</taxon>
        <taxon>Paenibacillaceae</taxon>
        <taxon>Paenibacillus</taxon>
    </lineage>
</organism>
<dbReference type="Proteomes" id="UP001589619">
    <property type="component" value="Unassembled WGS sequence"/>
</dbReference>
<sequence>MNNNGEQTIHDVRYVRAWQADTKRKGRRGLRPAMLGWAALALLASPFAGGAPAAAADSASSMPPVICLDPGHQLKGNNALEPTGPNSRAMKPKVSSGTQGTATGKAEYVLTLEVSKRIQTELEAMGYTVVMTRETHDVDISNKERAEVANNTGADLFLRIHADGDASSKTQGASVLYPAKAVSVSPEQYGQSEAAARLVLDELVAATGAKSRGTVPRSDLSGFNWSTVPNVLVEMGFMTNAEEDRLLSTDEYQSKMAKGIAEGVNRYITEVAGKSPWLPQPYVGWLDLTDNAYLFDRTDGRLVPIGAYLGPQTVTVREKADDWYRIDTWLGSNWIQLPQGQTLLAAS</sequence>
<gene>
    <name evidence="4" type="ORF">ACFFNY_19285</name>
</gene>
<dbReference type="GO" id="GO:0008745">
    <property type="term" value="F:N-acetylmuramoyl-L-alanine amidase activity"/>
    <property type="evidence" value="ECO:0007669"/>
    <property type="project" value="UniProtKB-EC"/>
</dbReference>
<dbReference type="InterPro" id="IPR050695">
    <property type="entry name" value="N-acetylmuramoyl_amidase_3"/>
</dbReference>
<evidence type="ECO:0000256" key="1">
    <source>
        <dbReference type="ARBA" id="ARBA00022801"/>
    </source>
</evidence>
<dbReference type="EC" id="3.5.1.28" evidence="4"/>
<proteinExistence type="predicted"/>
<evidence type="ECO:0000313" key="4">
    <source>
        <dbReference type="EMBL" id="MFB9753717.1"/>
    </source>
</evidence>
<keyword evidence="1 4" id="KW-0378">Hydrolase</keyword>
<feature type="domain" description="MurNAc-LAA" evidence="3">
    <location>
        <begin position="146"/>
        <end position="265"/>
    </location>
</feature>
<dbReference type="Pfam" id="PF01520">
    <property type="entry name" value="Amidase_3"/>
    <property type="match status" value="1"/>
</dbReference>
<dbReference type="EMBL" id="JBHMAG010000013">
    <property type="protein sequence ID" value="MFB9753717.1"/>
    <property type="molecule type" value="Genomic_DNA"/>
</dbReference>
<dbReference type="RefSeq" id="WP_344914840.1">
    <property type="nucleotide sequence ID" value="NZ_BAAAYO010000014.1"/>
</dbReference>